<keyword evidence="2 7" id="KW-0489">Methyltransferase</keyword>
<dbReference type="InterPro" id="IPR002941">
    <property type="entry name" value="DNA_methylase_N4/N6"/>
</dbReference>
<evidence type="ECO:0000313" key="8">
    <source>
        <dbReference type="Proteomes" id="UP001609175"/>
    </source>
</evidence>
<comment type="similarity">
    <text evidence="1">Belongs to the N(4)/N(6)-methyltransferase family.</text>
</comment>
<dbReference type="Proteomes" id="UP001609175">
    <property type="component" value="Unassembled WGS sequence"/>
</dbReference>
<accession>A0ABW7JXF6</accession>
<reference evidence="7 8" key="1">
    <citation type="submission" date="2024-10" db="EMBL/GenBank/DDBJ databases">
        <authorList>
            <person name="Riesco R."/>
        </authorList>
    </citation>
    <scope>NUCLEOTIDE SEQUENCE [LARGE SCALE GENOMIC DNA]</scope>
    <source>
        <strain evidence="7 8">NCIMB 15449</strain>
    </source>
</reference>
<protein>
    <submittedName>
        <fullName evidence="7">Site-specific DNA-methyltransferase</fullName>
        <ecNumber evidence="7">2.1.1.-</ecNumber>
    </submittedName>
</protein>
<dbReference type="GO" id="GO:0008168">
    <property type="term" value="F:methyltransferase activity"/>
    <property type="evidence" value="ECO:0007669"/>
    <property type="project" value="UniProtKB-KW"/>
</dbReference>
<dbReference type="InterPro" id="IPR002052">
    <property type="entry name" value="DNA_methylase_N6_adenine_CS"/>
</dbReference>
<proteinExistence type="inferred from homology"/>
<feature type="domain" description="DNA methylase N-4/N-6" evidence="6">
    <location>
        <begin position="79"/>
        <end position="421"/>
    </location>
</feature>
<feature type="compositionally biased region" description="Basic and acidic residues" evidence="5">
    <location>
        <begin position="192"/>
        <end position="209"/>
    </location>
</feature>
<feature type="region of interest" description="Disordered" evidence="5">
    <location>
        <begin position="192"/>
        <end position="219"/>
    </location>
</feature>
<gene>
    <name evidence="7" type="ORF">ACHIPZ_23840</name>
</gene>
<dbReference type="EMBL" id="JBIMSO010000070">
    <property type="protein sequence ID" value="MFH5211214.1"/>
    <property type="molecule type" value="Genomic_DNA"/>
</dbReference>
<dbReference type="PROSITE" id="PS00092">
    <property type="entry name" value="N6_MTASE"/>
    <property type="match status" value="1"/>
</dbReference>
<dbReference type="RefSeq" id="WP_395117496.1">
    <property type="nucleotide sequence ID" value="NZ_JBIMSO010000070.1"/>
</dbReference>
<evidence type="ECO:0000313" key="7">
    <source>
        <dbReference type="EMBL" id="MFH5211214.1"/>
    </source>
</evidence>
<name>A0ABW7JXF6_9NOCA</name>
<sequence length="693" mass="76566">MSTGDGKYDYTFTDRTDPRVHEVRLLHEVDRFEAPAREERPADLPEPTRDNLLITGDAMHVLDALAKTPEWAEKYLGNVKLVYIDPPFNTGQAFAHYEDSIEHSVWLTMLRDRLRQIMPLLAKDGSIWVHLDDVEVHRCRSVMDEILGPDNFVAEVVWQKADSTRNDAKTLSVDHDTMLVYRASEKWRPNRLPRTTESDARFSSPDHDPSPWFDDNPSAPGAKSHQGMVYAIEHPITGELIYPARGRCWWTEQSQILKFMTEYAPYELRDIDDVAKRADLCGVKPENVRRDVRAVVLAVPLEEACVRARERYNRGVWPMIVLRSDGEGGLGRKAYVPDNGLVASTWWTNTMVGHNREAKAEIKALFPDVSAFATPKPERLLERVIQIGSRPGDIVLDCFAGSGTTAAVAHKMGRRWITSELVAATAETFTKPRLTQAIRGVDPGGITTSTVRVAAQGVSLPQDVGPDAARQFNTTLGRVLANPPADSEDSAAPPLTLDVAKALASAIREAKKNGSLTITADDAEALLALLRKAGKADELATIDVTKQVKAELAKRTRTRDETSVNWHGGGGFTHLVIGPSMYEVDEDDGDVYLSPQATNGAWSRSVAAQLKFTLTPDHPVFCGVRGRQRLTVVDGAADEIVVRTVVEHLGEKEKAVLVAKVVLPEAEGLLGKLSPGSRLKKAPRDLFPKRTVK</sequence>
<evidence type="ECO:0000256" key="2">
    <source>
        <dbReference type="ARBA" id="ARBA00022603"/>
    </source>
</evidence>
<keyword evidence="4" id="KW-0949">S-adenosyl-L-methionine</keyword>
<evidence type="ECO:0000256" key="1">
    <source>
        <dbReference type="ARBA" id="ARBA00006594"/>
    </source>
</evidence>
<comment type="caution">
    <text evidence="7">The sequence shown here is derived from an EMBL/GenBank/DDBJ whole genome shotgun (WGS) entry which is preliminary data.</text>
</comment>
<evidence type="ECO:0000259" key="6">
    <source>
        <dbReference type="Pfam" id="PF01555"/>
    </source>
</evidence>
<keyword evidence="3 7" id="KW-0808">Transferase</keyword>
<dbReference type="Gene3D" id="3.40.50.150">
    <property type="entry name" value="Vaccinia Virus protein VP39"/>
    <property type="match status" value="1"/>
</dbReference>
<dbReference type="Pfam" id="PF01555">
    <property type="entry name" value="N6_N4_Mtase"/>
    <property type="match status" value="1"/>
</dbReference>
<dbReference type="EC" id="2.1.1.-" evidence="7"/>
<dbReference type="SUPFAM" id="SSF53335">
    <property type="entry name" value="S-adenosyl-L-methionine-dependent methyltransferases"/>
    <property type="match status" value="2"/>
</dbReference>
<dbReference type="GO" id="GO:0032259">
    <property type="term" value="P:methylation"/>
    <property type="evidence" value="ECO:0007669"/>
    <property type="project" value="UniProtKB-KW"/>
</dbReference>
<dbReference type="InterPro" id="IPR029063">
    <property type="entry name" value="SAM-dependent_MTases_sf"/>
</dbReference>
<evidence type="ECO:0000256" key="5">
    <source>
        <dbReference type="SAM" id="MobiDB-lite"/>
    </source>
</evidence>
<dbReference type="InterPro" id="IPR002295">
    <property type="entry name" value="N4/N6-MTase_EcoPI_Mod-like"/>
</dbReference>
<evidence type="ECO:0000256" key="4">
    <source>
        <dbReference type="ARBA" id="ARBA00022691"/>
    </source>
</evidence>
<dbReference type="PRINTS" id="PR00506">
    <property type="entry name" value="D21N6MTFRASE"/>
</dbReference>
<organism evidence="7 8">
    <name type="scientific">Antrihabitans spumae</name>
    <dbReference type="NCBI Taxonomy" id="3373370"/>
    <lineage>
        <taxon>Bacteria</taxon>
        <taxon>Bacillati</taxon>
        <taxon>Actinomycetota</taxon>
        <taxon>Actinomycetes</taxon>
        <taxon>Mycobacteriales</taxon>
        <taxon>Nocardiaceae</taxon>
        <taxon>Antrihabitans</taxon>
    </lineage>
</organism>
<evidence type="ECO:0000256" key="3">
    <source>
        <dbReference type="ARBA" id="ARBA00022679"/>
    </source>
</evidence>